<reference evidence="1 2" key="1">
    <citation type="journal article" date="2012" name="PLoS Pathog.">
        <title>Diverse lifestyles and strategies of plant pathogenesis encoded in the genomes of eighteen Dothideomycetes fungi.</title>
        <authorList>
            <person name="Ohm R.A."/>
            <person name="Feau N."/>
            <person name="Henrissat B."/>
            <person name="Schoch C.L."/>
            <person name="Horwitz B.A."/>
            <person name="Barry K.W."/>
            <person name="Condon B.J."/>
            <person name="Copeland A.C."/>
            <person name="Dhillon B."/>
            <person name="Glaser F."/>
            <person name="Hesse C.N."/>
            <person name="Kosti I."/>
            <person name="LaButti K."/>
            <person name="Lindquist E.A."/>
            <person name="Lucas S."/>
            <person name="Salamov A.A."/>
            <person name="Bradshaw R.E."/>
            <person name="Ciuffetti L."/>
            <person name="Hamelin R.C."/>
            <person name="Kema G.H.J."/>
            <person name="Lawrence C."/>
            <person name="Scott J.A."/>
            <person name="Spatafora J.W."/>
            <person name="Turgeon B.G."/>
            <person name="de Wit P.J.G.M."/>
            <person name="Zhong S."/>
            <person name="Goodwin S.B."/>
            <person name="Grigoriev I.V."/>
        </authorList>
    </citation>
    <scope>NUCLEOTIDE SEQUENCE [LARGE SCALE GENOMIC DNA]</scope>
    <source>
        <strain evidence="1 2">SO2202</strain>
    </source>
</reference>
<dbReference type="RefSeq" id="XP_016757678.1">
    <property type="nucleotide sequence ID" value="XM_016906874.1"/>
</dbReference>
<protein>
    <submittedName>
        <fullName evidence="1">Uncharacterized protein</fullName>
    </submittedName>
</protein>
<dbReference type="AlphaFoldDB" id="N1QEV7"/>
<dbReference type="EMBL" id="KB456269">
    <property type="protein sequence ID" value="EMF09557.1"/>
    <property type="molecule type" value="Genomic_DNA"/>
</dbReference>
<dbReference type="Proteomes" id="UP000016931">
    <property type="component" value="Unassembled WGS sequence"/>
</dbReference>
<evidence type="ECO:0000313" key="1">
    <source>
        <dbReference type="EMBL" id="EMF09557.1"/>
    </source>
</evidence>
<organism evidence="1 2">
    <name type="scientific">Sphaerulina musiva (strain SO2202)</name>
    <name type="common">Poplar stem canker fungus</name>
    <name type="synonym">Septoria musiva</name>
    <dbReference type="NCBI Taxonomy" id="692275"/>
    <lineage>
        <taxon>Eukaryota</taxon>
        <taxon>Fungi</taxon>
        <taxon>Dikarya</taxon>
        <taxon>Ascomycota</taxon>
        <taxon>Pezizomycotina</taxon>
        <taxon>Dothideomycetes</taxon>
        <taxon>Dothideomycetidae</taxon>
        <taxon>Mycosphaerellales</taxon>
        <taxon>Mycosphaerellaceae</taxon>
        <taxon>Sphaerulina</taxon>
    </lineage>
</organism>
<accession>N1QEV7</accession>
<dbReference type="GeneID" id="27904011"/>
<sequence>MNLATGICYRHVTRCLSSLRIADGSPASASMKIIGKNRNPAQERLSKRLITRSDTLSWT</sequence>
<gene>
    <name evidence="1" type="ORF">SEPMUDRAFT_151530</name>
</gene>
<proteinExistence type="predicted"/>
<dbReference type="HOGENOM" id="CLU_2962380_0_0_1"/>
<name>N1QEV7_SPHMS</name>
<evidence type="ECO:0000313" key="2">
    <source>
        <dbReference type="Proteomes" id="UP000016931"/>
    </source>
</evidence>
<keyword evidence="2" id="KW-1185">Reference proteome</keyword>